<gene>
    <name evidence="2" type="ORF">SDC9_160522</name>
</gene>
<name>A0A645FI52_9ZZZZ</name>
<evidence type="ECO:0000256" key="1">
    <source>
        <dbReference type="SAM" id="MobiDB-lite"/>
    </source>
</evidence>
<sequence length="192" mass="20491">MRRLDHRRAAGRDGRRELAGRHGEREVPRGDGVHRADRLQHGEHPLARARGDREPALDPHRLLGEPAQELGAVRHLAVRLGQRLAHFQGHAGGEEVAAFEDQVERTPQHLGAFPWRGGGPGLGGRAGRVEGGDRILRGAVGDAVEDLLGGGVHHVEGDIGRTPSPADELPVRKGGEHCVGELRGIDGHGASS</sequence>
<feature type="compositionally biased region" description="Basic and acidic residues" evidence="1">
    <location>
        <begin position="7"/>
        <end position="51"/>
    </location>
</feature>
<comment type="caution">
    <text evidence="2">The sequence shown here is derived from an EMBL/GenBank/DDBJ whole genome shotgun (WGS) entry which is preliminary data.</text>
</comment>
<dbReference type="EMBL" id="VSSQ01059679">
    <property type="protein sequence ID" value="MPN13202.1"/>
    <property type="molecule type" value="Genomic_DNA"/>
</dbReference>
<evidence type="ECO:0000313" key="2">
    <source>
        <dbReference type="EMBL" id="MPN13202.1"/>
    </source>
</evidence>
<accession>A0A645FI52</accession>
<dbReference type="AlphaFoldDB" id="A0A645FI52"/>
<protein>
    <submittedName>
        <fullName evidence="2">Uncharacterized protein</fullName>
    </submittedName>
</protein>
<reference evidence="2" key="1">
    <citation type="submission" date="2019-08" db="EMBL/GenBank/DDBJ databases">
        <authorList>
            <person name="Kucharzyk K."/>
            <person name="Murdoch R.W."/>
            <person name="Higgins S."/>
            <person name="Loffler F."/>
        </authorList>
    </citation>
    <scope>NUCLEOTIDE SEQUENCE</scope>
</reference>
<feature type="region of interest" description="Disordered" evidence="1">
    <location>
        <begin position="1"/>
        <end position="51"/>
    </location>
</feature>
<proteinExistence type="predicted"/>
<organism evidence="2">
    <name type="scientific">bioreactor metagenome</name>
    <dbReference type="NCBI Taxonomy" id="1076179"/>
    <lineage>
        <taxon>unclassified sequences</taxon>
        <taxon>metagenomes</taxon>
        <taxon>ecological metagenomes</taxon>
    </lineage>
</organism>